<protein>
    <submittedName>
        <fullName evidence="1">Uncharacterized protein</fullName>
    </submittedName>
</protein>
<reference evidence="1" key="1">
    <citation type="submission" date="2020-08" db="EMBL/GenBank/DDBJ databases">
        <title>Multicomponent nature underlies the extraordinary mechanical properties of spider dragline silk.</title>
        <authorList>
            <person name="Kono N."/>
            <person name="Nakamura H."/>
            <person name="Mori M."/>
            <person name="Yoshida Y."/>
            <person name="Ohtoshi R."/>
            <person name="Malay A.D."/>
            <person name="Moran D.A.P."/>
            <person name="Tomita M."/>
            <person name="Numata K."/>
            <person name="Arakawa K."/>
        </authorList>
    </citation>
    <scope>NUCLEOTIDE SEQUENCE</scope>
</reference>
<evidence type="ECO:0000313" key="2">
    <source>
        <dbReference type="Proteomes" id="UP000887159"/>
    </source>
</evidence>
<proteinExistence type="predicted"/>
<evidence type="ECO:0000313" key="1">
    <source>
        <dbReference type="EMBL" id="GFY16924.1"/>
    </source>
</evidence>
<dbReference type="Gene3D" id="3.30.420.10">
    <property type="entry name" value="Ribonuclease H-like superfamily/Ribonuclease H"/>
    <property type="match status" value="1"/>
</dbReference>
<accession>A0A8X6VL21</accession>
<keyword evidence="2" id="KW-1185">Reference proteome</keyword>
<sequence length="99" mass="11335">MFWKQGMKCHHIAPTNLTELWTALANIWQDFPVQRFQKLVESMPRRVAANMKANGNPTGNNLLEGPIVNSDLHCIKDIDDDLIEEAQHQQVVQCYPPSH</sequence>
<gene>
    <name evidence="1" type="ORF">TNCV_3689821</name>
</gene>
<name>A0A8X6VL21_TRICX</name>
<dbReference type="AlphaFoldDB" id="A0A8X6VL21"/>
<dbReference type="Proteomes" id="UP000887159">
    <property type="component" value="Unassembled WGS sequence"/>
</dbReference>
<dbReference type="GO" id="GO:0003676">
    <property type="term" value="F:nucleic acid binding"/>
    <property type="evidence" value="ECO:0007669"/>
    <property type="project" value="InterPro"/>
</dbReference>
<organism evidence="1 2">
    <name type="scientific">Trichonephila clavipes</name>
    <name type="common">Golden silk orbweaver</name>
    <name type="synonym">Nephila clavipes</name>
    <dbReference type="NCBI Taxonomy" id="2585209"/>
    <lineage>
        <taxon>Eukaryota</taxon>
        <taxon>Metazoa</taxon>
        <taxon>Ecdysozoa</taxon>
        <taxon>Arthropoda</taxon>
        <taxon>Chelicerata</taxon>
        <taxon>Arachnida</taxon>
        <taxon>Araneae</taxon>
        <taxon>Araneomorphae</taxon>
        <taxon>Entelegynae</taxon>
        <taxon>Araneoidea</taxon>
        <taxon>Nephilidae</taxon>
        <taxon>Trichonephila</taxon>
    </lineage>
</organism>
<comment type="caution">
    <text evidence="1">The sequence shown here is derived from an EMBL/GenBank/DDBJ whole genome shotgun (WGS) entry which is preliminary data.</text>
</comment>
<dbReference type="EMBL" id="BMAU01021342">
    <property type="protein sequence ID" value="GFY16924.1"/>
    <property type="molecule type" value="Genomic_DNA"/>
</dbReference>
<dbReference type="InterPro" id="IPR036397">
    <property type="entry name" value="RNaseH_sf"/>
</dbReference>